<dbReference type="RefSeq" id="WP_167456761.1">
    <property type="nucleotide sequence ID" value="NZ_RRCM01000009.1"/>
</dbReference>
<evidence type="ECO:0000259" key="2">
    <source>
        <dbReference type="Pfam" id="PF06458"/>
    </source>
</evidence>
<feature type="domain" description="MucBP" evidence="2">
    <location>
        <begin position="490"/>
        <end position="555"/>
    </location>
</feature>
<comment type="caution">
    <text evidence="3">The sequence shown here is derived from an EMBL/GenBank/DDBJ whole genome shotgun (WGS) entry which is preliminary data.</text>
</comment>
<sequence length="909" mass="100274">VYYDVDENNEFNTGDFVGANKPVRLVKMENGTPTVVDTVFTDANGNYTFKNKISNAGDYKVYIETYPGDTIRPLNPSTVTKIGNEFSSYEVLPSKLKENENPVPNMHWAVVDVSLTRTDNTKIENLGLKTVYSNLIVKHIKREDNTELSPTTTVRMPRWTPYTTSPVTDTYYEAETPLPTNKDGEYGDNDTTVTYYYVRKNAGNVTVHHYEENTTTELATTLVLPGANKFGLNYTTGEESITNYELVAQPTNKNGTYTLLPQTVDYFYRRKNAGNITVKYLETGTNNPVHAQKVLDGTKKLGLNYSESPENITYYDLDTTNLPTNDSGVYTASQIIITYYYKRQNAGDVTATYVDVDTNTALHTPEVQNGSGKLGLAYDTDQKSFTNYTLVAVPANKSGNFAVGNILVEYKYRRNDAGKVTATYVDADTGATLHAAIEQDGSRKLGLPYDTDQKSFVNYDLVAVPTNKAGNFAVGDILVEYKYRRQNAGDVTATYKDEDTGDILHAPEVQSGARKLGLPYDTDQKVFNYYDLITVPTNKSGNFEAGNILVEYKYRRKDAGNVRVRHLDAITNAPLASEEFLDGSRKLGLNYTTQAKSSTDLPNYELFGGIPANANGVYTAGSDIIVTYLYQRENAGNVIATYKDEADGHELHPLVGQSGAGMLGVAYDTEAKTFDNYDLISIPANKSGTFSHSNVLVEYVYRRKDAGSVKVNHIEVGTGEVLHSPSVLDGSRKLGLPYSTNSENINFYDLVGVPANANGIFTVGEQVVNYEYTRKNAGDVVVRHLSKYDGSELIQREVLDGSGKLGLNYTTNAADIDYFEIDTIPSNKDGVFTTLPQTVDYIYRRKNAGSVKAVYVDEEGNELANSEILSGVENAGLPYNTVAKSITHYELVSMPGNASGVFSENEQTV</sequence>
<reference evidence="3 4" key="1">
    <citation type="submission" date="2018-11" db="EMBL/GenBank/DDBJ databases">
        <title>Genome sequencing of Lachnoanaerobaculum orale DSM 24553T.</title>
        <authorList>
            <person name="Kook J.-K."/>
            <person name="Park S.-N."/>
            <person name="Lim Y.K."/>
        </authorList>
    </citation>
    <scope>NUCLEOTIDE SEQUENCE [LARGE SCALE GENOMIC DNA]</scope>
    <source>
        <strain evidence="3 4">DSM 24553</strain>
    </source>
</reference>
<dbReference type="EMBL" id="RRCM01000009">
    <property type="protein sequence ID" value="RRJ13406.1"/>
    <property type="molecule type" value="Genomic_DNA"/>
</dbReference>
<keyword evidence="1" id="KW-0677">Repeat</keyword>
<proteinExistence type="predicted"/>
<feature type="non-terminal residue" evidence="3">
    <location>
        <position position="1"/>
    </location>
</feature>
<protein>
    <submittedName>
        <fullName evidence="3">Cell wall-binding protein</fullName>
    </submittedName>
</protein>
<accession>A0A3P3PWS9</accession>
<evidence type="ECO:0000313" key="4">
    <source>
        <dbReference type="Proteomes" id="UP000276982"/>
    </source>
</evidence>
<dbReference type="InterPro" id="IPR009459">
    <property type="entry name" value="MucBP_dom"/>
</dbReference>
<dbReference type="Gene3D" id="2.60.40.10">
    <property type="entry name" value="Immunoglobulins"/>
    <property type="match status" value="1"/>
</dbReference>
<keyword evidence="4" id="KW-1185">Reference proteome</keyword>
<evidence type="ECO:0000256" key="1">
    <source>
        <dbReference type="ARBA" id="ARBA00022737"/>
    </source>
</evidence>
<dbReference type="Proteomes" id="UP000276982">
    <property type="component" value="Unassembled WGS sequence"/>
</dbReference>
<feature type="domain" description="MucBP" evidence="2">
    <location>
        <begin position="561"/>
        <end position="631"/>
    </location>
</feature>
<gene>
    <name evidence="3" type="ORF">EHW90_13185</name>
</gene>
<feature type="domain" description="MucBP" evidence="2">
    <location>
        <begin position="275"/>
        <end position="342"/>
    </location>
</feature>
<feature type="domain" description="MucBP" evidence="2">
    <location>
        <begin position="709"/>
        <end position="773"/>
    </location>
</feature>
<dbReference type="Pfam" id="PF06458">
    <property type="entry name" value="MucBP"/>
    <property type="match status" value="11"/>
</dbReference>
<feature type="domain" description="MucBP" evidence="2">
    <location>
        <begin position="780"/>
        <end position="844"/>
    </location>
</feature>
<feature type="domain" description="MucBP" evidence="2">
    <location>
        <begin position="637"/>
        <end position="702"/>
    </location>
</feature>
<feature type="non-terminal residue" evidence="3">
    <location>
        <position position="909"/>
    </location>
</feature>
<dbReference type="Gene3D" id="3.10.20.320">
    <property type="entry name" value="Putative peptidoglycan bound protein (lpxtg motif)"/>
    <property type="match status" value="11"/>
</dbReference>
<dbReference type="InterPro" id="IPR013783">
    <property type="entry name" value="Ig-like_fold"/>
</dbReference>
<feature type="domain" description="MucBP" evidence="2">
    <location>
        <begin position="136"/>
        <end position="197"/>
    </location>
</feature>
<name>A0A3P3PWS9_9FIRM</name>
<feature type="domain" description="MucBP" evidence="2">
    <location>
        <begin position="348"/>
        <end position="413"/>
    </location>
</feature>
<dbReference type="AlphaFoldDB" id="A0A3P3PWS9"/>
<feature type="domain" description="MucBP" evidence="2">
    <location>
        <begin position="851"/>
        <end position="909"/>
    </location>
</feature>
<organism evidence="3 4">
    <name type="scientific">Lachnoanaerobaculum orale</name>
    <dbReference type="NCBI Taxonomy" id="979627"/>
    <lineage>
        <taxon>Bacteria</taxon>
        <taxon>Bacillati</taxon>
        <taxon>Bacillota</taxon>
        <taxon>Clostridia</taxon>
        <taxon>Lachnospirales</taxon>
        <taxon>Lachnospiraceae</taxon>
        <taxon>Lachnoanaerobaculum</taxon>
    </lineage>
</organism>
<evidence type="ECO:0000313" key="3">
    <source>
        <dbReference type="EMBL" id="RRJ13406.1"/>
    </source>
</evidence>
<feature type="domain" description="MucBP" evidence="2">
    <location>
        <begin position="419"/>
        <end position="484"/>
    </location>
</feature>
<feature type="domain" description="MucBP" evidence="2">
    <location>
        <begin position="204"/>
        <end position="269"/>
    </location>
</feature>